<evidence type="ECO:0000313" key="8">
    <source>
        <dbReference type="EMBL" id="NDY90086.1"/>
    </source>
</evidence>
<dbReference type="GO" id="GO:0005886">
    <property type="term" value="C:plasma membrane"/>
    <property type="evidence" value="ECO:0007669"/>
    <property type="project" value="UniProtKB-SubCell"/>
</dbReference>
<feature type="transmembrane region" description="Helical" evidence="6">
    <location>
        <begin position="194"/>
        <end position="215"/>
    </location>
</feature>
<keyword evidence="5 6" id="KW-0472">Membrane</keyword>
<dbReference type="InterPro" id="IPR000620">
    <property type="entry name" value="EamA_dom"/>
</dbReference>
<comment type="subcellular location">
    <subcellularLocation>
        <location evidence="1">Cell membrane</location>
        <topology evidence="1">Multi-pass membrane protein</topology>
    </subcellularLocation>
</comment>
<organism evidence="8 9">
    <name type="scientific">Ideonella livida</name>
    <dbReference type="NCBI Taxonomy" id="2707176"/>
    <lineage>
        <taxon>Bacteria</taxon>
        <taxon>Pseudomonadati</taxon>
        <taxon>Pseudomonadota</taxon>
        <taxon>Betaproteobacteria</taxon>
        <taxon>Burkholderiales</taxon>
        <taxon>Sphaerotilaceae</taxon>
        <taxon>Ideonella</taxon>
    </lineage>
</organism>
<evidence type="ECO:0000256" key="1">
    <source>
        <dbReference type="ARBA" id="ARBA00004651"/>
    </source>
</evidence>
<dbReference type="RefSeq" id="WP_163455939.1">
    <property type="nucleotide sequence ID" value="NZ_JAAGOH010000002.1"/>
</dbReference>
<name>A0A7C9TK46_9BURK</name>
<feature type="transmembrane region" description="Helical" evidence="6">
    <location>
        <begin position="257"/>
        <end position="275"/>
    </location>
</feature>
<evidence type="ECO:0000256" key="3">
    <source>
        <dbReference type="ARBA" id="ARBA00022692"/>
    </source>
</evidence>
<proteinExistence type="predicted"/>
<comment type="caution">
    <text evidence="8">The sequence shown here is derived from an EMBL/GenBank/DDBJ whole genome shotgun (WGS) entry which is preliminary data.</text>
</comment>
<dbReference type="SUPFAM" id="SSF103481">
    <property type="entry name" value="Multidrug resistance efflux transporter EmrE"/>
    <property type="match status" value="2"/>
</dbReference>
<dbReference type="PANTHER" id="PTHR42920">
    <property type="entry name" value="OS03G0707200 PROTEIN-RELATED"/>
    <property type="match status" value="1"/>
</dbReference>
<dbReference type="EMBL" id="JAAGOH010000002">
    <property type="protein sequence ID" value="NDY90086.1"/>
    <property type="molecule type" value="Genomic_DNA"/>
</dbReference>
<feature type="transmembrane region" description="Helical" evidence="6">
    <location>
        <begin position="281"/>
        <end position="300"/>
    </location>
</feature>
<dbReference type="InterPro" id="IPR037185">
    <property type="entry name" value="EmrE-like"/>
</dbReference>
<dbReference type="Pfam" id="PF00892">
    <property type="entry name" value="EamA"/>
    <property type="match status" value="2"/>
</dbReference>
<evidence type="ECO:0000259" key="7">
    <source>
        <dbReference type="Pfam" id="PF00892"/>
    </source>
</evidence>
<dbReference type="PANTHER" id="PTHR42920:SF5">
    <property type="entry name" value="EAMA DOMAIN-CONTAINING PROTEIN"/>
    <property type="match status" value="1"/>
</dbReference>
<feature type="transmembrane region" description="Helical" evidence="6">
    <location>
        <begin position="227"/>
        <end position="250"/>
    </location>
</feature>
<dbReference type="InterPro" id="IPR051258">
    <property type="entry name" value="Diverse_Substrate_Transporter"/>
</dbReference>
<accession>A0A7C9TK46</accession>
<reference evidence="8 9" key="1">
    <citation type="submission" date="2020-02" db="EMBL/GenBank/DDBJ databases">
        <title>Ideonella bacterium strain TBM-1.</title>
        <authorList>
            <person name="Chen W.-M."/>
        </authorList>
    </citation>
    <scope>NUCLEOTIDE SEQUENCE [LARGE SCALE GENOMIC DNA]</scope>
    <source>
        <strain evidence="8 9">TBM-1</strain>
    </source>
</reference>
<dbReference type="AlphaFoldDB" id="A0A7C9TK46"/>
<evidence type="ECO:0000313" key="9">
    <source>
        <dbReference type="Proteomes" id="UP000484255"/>
    </source>
</evidence>
<keyword evidence="4 6" id="KW-1133">Transmembrane helix</keyword>
<keyword evidence="2" id="KW-1003">Cell membrane</keyword>
<gene>
    <name evidence="8" type="ORF">G3A44_02645</name>
</gene>
<feature type="transmembrane region" description="Helical" evidence="6">
    <location>
        <begin position="80"/>
        <end position="100"/>
    </location>
</feature>
<feature type="transmembrane region" description="Helical" evidence="6">
    <location>
        <begin position="12"/>
        <end position="30"/>
    </location>
</feature>
<feature type="domain" description="EamA" evidence="7">
    <location>
        <begin position="165"/>
        <end position="300"/>
    </location>
</feature>
<evidence type="ECO:0000256" key="5">
    <source>
        <dbReference type="ARBA" id="ARBA00023136"/>
    </source>
</evidence>
<feature type="domain" description="EamA" evidence="7">
    <location>
        <begin position="17"/>
        <end position="152"/>
    </location>
</feature>
<keyword evidence="9" id="KW-1185">Reference proteome</keyword>
<keyword evidence="3 6" id="KW-0812">Transmembrane</keyword>
<evidence type="ECO:0000256" key="6">
    <source>
        <dbReference type="SAM" id="Phobius"/>
    </source>
</evidence>
<evidence type="ECO:0000256" key="4">
    <source>
        <dbReference type="ARBA" id="ARBA00022989"/>
    </source>
</evidence>
<feature type="transmembrane region" description="Helical" evidence="6">
    <location>
        <begin position="112"/>
        <end position="129"/>
    </location>
</feature>
<feature type="transmembrane region" description="Helical" evidence="6">
    <location>
        <begin position="162"/>
        <end position="182"/>
    </location>
</feature>
<protein>
    <submittedName>
        <fullName evidence="8">DMT family transporter</fullName>
    </submittedName>
</protein>
<feature type="transmembrane region" description="Helical" evidence="6">
    <location>
        <begin position="138"/>
        <end position="156"/>
    </location>
</feature>
<evidence type="ECO:0000256" key="2">
    <source>
        <dbReference type="ARBA" id="ARBA00022475"/>
    </source>
</evidence>
<feature type="transmembrane region" description="Helical" evidence="6">
    <location>
        <begin position="50"/>
        <end position="68"/>
    </location>
</feature>
<dbReference type="Proteomes" id="UP000484255">
    <property type="component" value="Unassembled WGS sequence"/>
</dbReference>
<sequence>MTRTSALATPGAGPAWPGITLAALGAIGFSGKAILAKLMYRHGVDAVTVVAWRMLMALPLFLLLAWWAGRGRPPLTRRDALAVGGLGFTGYYAASMLDFYGLMYISASLERLILYLGPTIVMVLSVLWFKRHVSPRQWAAAAVSYAGVMLVFGHEWQLAGGHVAWGAALVFGSAVSYSIYLLGSGEVVQRLGSMRLTGLASTAACVFCLLHFVAVRPLTALAVPEPVLWLSALNAITCTVLPVLAVMMAIERIGSALTAQIGMIGPLSTILLGVWLLGEPFFALLLVGTALVMTGVWLLARWR</sequence>